<organism evidence="2 3">
    <name type="scientific">Caproicibacterium argilliputei</name>
    <dbReference type="NCBI Taxonomy" id="3030016"/>
    <lineage>
        <taxon>Bacteria</taxon>
        <taxon>Bacillati</taxon>
        <taxon>Bacillota</taxon>
        <taxon>Clostridia</taxon>
        <taxon>Eubacteriales</taxon>
        <taxon>Oscillospiraceae</taxon>
        <taxon>Caproicibacterium</taxon>
    </lineage>
</organism>
<feature type="transmembrane region" description="Helical" evidence="1">
    <location>
        <begin position="52"/>
        <end position="70"/>
    </location>
</feature>
<dbReference type="Pfam" id="PF06541">
    <property type="entry name" value="ABC_trans_CmpB"/>
    <property type="match status" value="1"/>
</dbReference>
<dbReference type="AlphaFoldDB" id="A0AA97DA30"/>
<keyword evidence="1" id="KW-0812">Transmembrane</keyword>
<reference evidence="3" key="2">
    <citation type="submission" date="2024-06" db="EMBL/GenBank/DDBJ databases">
        <title>Caproicibacterium argilliputei sp. nov, a novel caproic acid producing anaerobic bacterium isolated from pit mud.</title>
        <authorList>
            <person name="Zeng C."/>
        </authorList>
    </citation>
    <scope>NUCLEOTIDE SEQUENCE [LARGE SCALE GENOMIC DNA]</scope>
    <source>
        <strain evidence="3">ZCY20-5</strain>
    </source>
</reference>
<evidence type="ECO:0000313" key="3">
    <source>
        <dbReference type="Proteomes" id="UP001300604"/>
    </source>
</evidence>
<accession>A0AA97DA30</accession>
<dbReference type="RefSeq" id="WP_275844594.1">
    <property type="nucleotide sequence ID" value="NZ_CP135996.1"/>
</dbReference>
<sequence length="159" mass="17576">METVRTAGAGRLVAAQPAAAQQSMALEHLGMWLMGGGFYCLLEVAWRGWTHWTMFLAGGTLFLLIGVERGKHRQSWSLVTQSILAGMTITVGEFVAGCVVNLGLQMHVWDYSDEPYNLWGQVSLLASLGWCVVGMAAVLLYDTLAWLLFGEERPHYKLL</sequence>
<reference evidence="3" key="3">
    <citation type="submission" date="2024-06" db="EMBL/GenBank/DDBJ databases">
        <authorList>
            <person name="Zeng C."/>
        </authorList>
    </citation>
    <scope>NUCLEOTIDE SEQUENCE [LARGE SCALE GENOMIC DNA]</scope>
    <source>
        <strain evidence="3">ZCY20-5</strain>
    </source>
</reference>
<name>A0AA97DA30_9FIRM</name>
<dbReference type="KEGG" id="carl:PXC00_01355"/>
<keyword evidence="3" id="KW-1185">Reference proteome</keyword>
<keyword evidence="1" id="KW-0472">Membrane</keyword>
<dbReference type="EMBL" id="CP135996">
    <property type="protein sequence ID" value="WOC32544.1"/>
    <property type="molecule type" value="Genomic_DNA"/>
</dbReference>
<feature type="transmembrane region" description="Helical" evidence="1">
    <location>
        <begin position="82"/>
        <end position="104"/>
    </location>
</feature>
<dbReference type="InterPro" id="IPR010540">
    <property type="entry name" value="CmpB_TMEM229"/>
</dbReference>
<gene>
    <name evidence="2" type="ORF">PXC00_01355</name>
</gene>
<evidence type="ECO:0000256" key="1">
    <source>
        <dbReference type="SAM" id="Phobius"/>
    </source>
</evidence>
<dbReference type="Proteomes" id="UP001300604">
    <property type="component" value="Chromosome"/>
</dbReference>
<proteinExistence type="predicted"/>
<keyword evidence="1" id="KW-1133">Transmembrane helix</keyword>
<feature type="transmembrane region" description="Helical" evidence="1">
    <location>
        <begin position="124"/>
        <end position="149"/>
    </location>
</feature>
<protein>
    <submittedName>
        <fullName evidence="2">Uncharacterized protein</fullName>
    </submittedName>
</protein>
<evidence type="ECO:0000313" key="2">
    <source>
        <dbReference type="EMBL" id="WOC32544.1"/>
    </source>
</evidence>
<reference evidence="2 3" key="1">
    <citation type="submission" date="2024-06" db="EMBL/GenBank/DDBJ databases">
        <title>Caproicibacterium argilliputei sp. nov, a novel caproic acid producing anaerobic bacterium isolated from pit mud.</title>
        <authorList>
            <person name="Xia S."/>
        </authorList>
    </citation>
    <scope>NUCLEOTIDE SEQUENCE [LARGE SCALE GENOMIC DNA]</scope>
    <source>
        <strain evidence="2 3">ZCY20-5</strain>
    </source>
</reference>